<dbReference type="EMBL" id="JADFTS010000001">
    <property type="protein sequence ID" value="KAF9625139.1"/>
    <property type="molecule type" value="Genomic_DNA"/>
</dbReference>
<dbReference type="GO" id="GO:0005637">
    <property type="term" value="C:nuclear inner membrane"/>
    <property type="evidence" value="ECO:0007669"/>
    <property type="project" value="UniProtKB-SubCell"/>
</dbReference>
<dbReference type="AlphaFoldDB" id="A0A835IXC8"/>
<evidence type="ECO:0000256" key="4">
    <source>
        <dbReference type="ARBA" id="ARBA00023136"/>
    </source>
</evidence>
<keyword evidence="2 7" id="KW-0812">Transmembrane</keyword>
<organism evidence="8 9">
    <name type="scientific">Coptis chinensis</name>
    <dbReference type="NCBI Taxonomy" id="261450"/>
    <lineage>
        <taxon>Eukaryota</taxon>
        <taxon>Viridiplantae</taxon>
        <taxon>Streptophyta</taxon>
        <taxon>Embryophyta</taxon>
        <taxon>Tracheophyta</taxon>
        <taxon>Spermatophyta</taxon>
        <taxon>Magnoliopsida</taxon>
        <taxon>Ranunculales</taxon>
        <taxon>Ranunculaceae</taxon>
        <taxon>Coptidoideae</taxon>
        <taxon>Coptis</taxon>
    </lineage>
</organism>
<protein>
    <recommendedName>
        <fullName evidence="10">Man1/Src1 C-terminal domain-containing protein</fullName>
    </recommendedName>
</protein>
<gene>
    <name evidence="8" type="ORF">IFM89_019353</name>
</gene>
<dbReference type="InterPro" id="IPR041885">
    <property type="entry name" value="MAN1_winged_helix_dom"/>
</dbReference>
<reference evidence="8 9" key="1">
    <citation type="submission" date="2020-10" db="EMBL/GenBank/DDBJ databases">
        <title>The Coptis chinensis genome and diversification of protoberbering-type alkaloids.</title>
        <authorList>
            <person name="Wang B."/>
            <person name="Shu S."/>
            <person name="Song C."/>
            <person name="Liu Y."/>
        </authorList>
    </citation>
    <scope>NUCLEOTIDE SEQUENCE [LARGE SCALE GENOMIC DNA]</scope>
    <source>
        <strain evidence="8">HL-2020</strain>
        <tissue evidence="8">Leaf</tissue>
    </source>
</reference>
<feature type="transmembrane region" description="Helical" evidence="7">
    <location>
        <begin position="67"/>
        <end position="88"/>
    </location>
</feature>
<feature type="compositionally biased region" description="Basic and acidic residues" evidence="6">
    <location>
        <begin position="351"/>
        <end position="365"/>
    </location>
</feature>
<dbReference type="GO" id="GO:0005783">
    <property type="term" value="C:endoplasmic reticulum"/>
    <property type="evidence" value="ECO:0007669"/>
    <property type="project" value="TreeGrafter"/>
</dbReference>
<dbReference type="Proteomes" id="UP000631114">
    <property type="component" value="Unassembled WGS sequence"/>
</dbReference>
<dbReference type="OrthoDB" id="341403at2759"/>
<proteinExistence type="predicted"/>
<comment type="subcellular location">
    <subcellularLocation>
        <location evidence="1">Nucleus inner membrane</location>
    </subcellularLocation>
</comment>
<keyword evidence="9" id="KW-1185">Reference proteome</keyword>
<dbReference type="GO" id="GO:0003682">
    <property type="term" value="F:chromatin binding"/>
    <property type="evidence" value="ECO:0007669"/>
    <property type="project" value="InterPro"/>
</dbReference>
<evidence type="ECO:0008006" key="10">
    <source>
        <dbReference type="Google" id="ProtNLM"/>
    </source>
</evidence>
<dbReference type="GO" id="GO:0034399">
    <property type="term" value="C:nuclear periphery"/>
    <property type="evidence" value="ECO:0007669"/>
    <property type="project" value="TreeGrafter"/>
</dbReference>
<dbReference type="Gene3D" id="1.10.10.1180">
    <property type="entry name" value="MAN1, winged-helix domain"/>
    <property type="match status" value="1"/>
</dbReference>
<dbReference type="InterPro" id="IPR044780">
    <property type="entry name" value="Heh2/Src1"/>
</dbReference>
<keyword evidence="4 7" id="KW-0472">Membrane</keyword>
<feature type="region of interest" description="Disordered" evidence="6">
    <location>
        <begin position="14"/>
        <end position="42"/>
    </location>
</feature>
<evidence type="ECO:0000256" key="5">
    <source>
        <dbReference type="ARBA" id="ARBA00023242"/>
    </source>
</evidence>
<comment type="caution">
    <text evidence="8">The sequence shown here is derived from an EMBL/GenBank/DDBJ whole genome shotgun (WGS) entry which is preliminary data.</text>
</comment>
<evidence type="ECO:0000256" key="6">
    <source>
        <dbReference type="SAM" id="MobiDB-lite"/>
    </source>
</evidence>
<evidence type="ECO:0000313" key="8">
    <source>
        <dbReference type="EMBL" id="KAF9625139.1"/>
    </source>
</evidence>
<keyword evidence="5" id="KW-0539">Nucleus</keyword>
<dbReference type="GO" id="GO:0071763">
    <property type="term" value="P:nuclear membrane organization"/>
    <property type="evidence" value="ECO:0007669"/>
    <property type="project" value="TreeGrafter"/>
</dbReference>
<dbReference type="PANTHER" id="PTHR47808">
    <property type="entry name" value="INNER NUCLEAR MEMBRANE PROTEIN HEH2-RELATED"/>
    <property type="match status" value="1"/>
</dbReference>
<name>A0A835IXC8_9MAGN</name>
<accession>A0A835IXC8</accession>
<feature type="region of interest" description="Disordered" evidence="6">
    <location>
        <begin position="348"/>
        <end position="370"/>
    </location>
</feature>
<evidence type="ECO:0000313" key="9">
    <source>
        <dbReference type="Proteomes" id="UP000631114"/>
    </source>
</evidence>
<feature type="compositionally biased region" description="Basic residues" evidence="6">
    <location>
        <begin position="22"/>
        <end position="36"/>
    </location>
</feature>
<evidence type="ECO:0000256" key="3">
    <source>
        <dbReference type="ARBA" id="ARBA00022989"/>
    </source>
</evidence>
<keyword evidence="3 7" id="KW-1133">Transmembrane helix</keyword>
<dbReference type="PANTHER" id="PTHR47808:SF2">
    <property type="entry name" value="LEM DOMAIN-CONTAINING PROTEIN 2"/>
    <property type="match status" value="1"/>
</dbReference>
<evidence type="ECO:0000256" key="2">
    <source>
        <dbReference type="ARBA" id="ARBA00022692"/>
    </source>
</evidence>
<evidence type="ECO:0000256" key="7">
    <source>
        <dbReference type="SAM" id="Phobius"/>
    </source>
</evidence>
<evidence type="ECO:0000256" key="1">
    <source>
        <dbReference type="ARBA" id="ARBA00004540"/>
    </source>
</evidence>
<sequence length="385" mass="43955">MGFPLLRHRLKSENKQEIKKMATPKKKRAKSTHNKKPNPNNSSNISFNLLLLLKEPSPNFFPSKEDLLKLLIVISIAVSVAIACNYFVTVVTRQPKPFCNSGDDSLLLSEFCEPCPSNGECFKGNLECRHGYKNFGRICVEDGEINQTAKKLSDLVELCVCEAYVRFTCDGIGTIWVQETDMWKELDEQSLKEKFGLDNESYMYAKQKAMETIENSLETQTDLNGIKGLKCPDWLAEHYKPLWCYIRQWIYDHALILVPVSALVCEILEENAMAAKNVNGKGDPWVVASRLRDHLLLPRERKDLLLWKKVEDLVQEDSRLDQYPKLVKGESKVVWEWQVEGSLSSSRKRAKEAASRARSTHESPVLKKQTPNSGKLLSCFSFFCN</sequence>